<name>A0A426Y6R8_ENSVE</name>
<sequence length="78" mass="8953">MPYVCDGLTICSAHMWHRGRYSSLRGDGCTVVRPHRIKSDGSSEIRPLRGDPMRCDAMRCDTRWKLVPGGNKRYSKRD</sequence>
<proteinExistence type="predicted"/>
<dbReference type="EMBL" id="AMZH03014540">
    <property type="protein sequence ID" value="RRT47468.1"/>
    <property type="molecule type" value="Genomic_DNA"/>
</dbReference>
<dbReference type="AlphaFoldDB" id="A0A426Y6R8"/>
<gene>
    <name evidence="1" type="ORF">B296_00024027</name>
</gene>
<comment type="caution">
    <text evidence="1">The sequence shown here is derived from an EMBL/GenBank/DDBJ whole genome shotgun (WGS) entry which is preliminary data.</text>
</comment>
<evidence type="ECO:0000313" key="2">
    <source>
        <dbReference type="Proteomes" id="UP000287651"/>
    </source>
</evidence>
<protein>
    <submittedName>
        <fullName evidence="1">Uncharacterized protein</fullName>
    </submittedName>
</protein>
<organism evidence="1 2">
    <name type="scientific">Ensete ventricosum</name>
    <name type="common">Abyssinian banana</name>
    <name type="synonym">Musa ensete</name>
    <dbReference type="NCBI Taxonomy" id="4639"/>
    <lineage>
        <taxon>Eukaryota</taxon>
        <taxon>Viridiplantae</taxon>
        <taxon>Streptophyta</taxon>
        <taxon>Embryophyta</taxon>
        <taxon>Tracheophyta</taxon>
        <taxon>Spermatophyta</taxon>
        <taxon>Magnoliopsida</taxon>
        <taxon>Liliopsida</taxon>
        <taxon>Zingiberales</taxon>
        <taxon>Musaceae</taxon>
        <taxon>Ensete</taxon>
    </lineage>
</organism>
<reference evidence="1 2" key="1">
    <citation type="journal article" date="2014" name="Agronomy (Basel)">
        <title>A Draft Genome Sequence for Ensete ventricosum, the Drought-Tolerant Tree Against Hunger.</title>
        <authorList>
            <person name="Harrison J."/>
            <person name="Moore K.A."/>
            <person name="Paszkiewicz K."/>
            <person name="Jones T."/>
            <person name="Grant M."/>
            <person name="Ambacheew D."/>
            <person name="Muzemil S."/>
            <person name="Studholme D.J."/>
        </authorList>
    </citation>
    <scope>NUCLEOTIDE SEQUENCE [LARGE SCALE GENOMIC DNA]</scope>
</reference>
<evidence type="ECO:0000313" key="1">
    <source>
        <dbReference type="EMBL" id="RRT47468.1"/>
    </source>
</evidence>
<dbReference type="Proteomes" id="UP000287651">
    <property type="component" value="Unassembled WGS sequence"/>
</dbReference>
<accession>A0A426Y6R8</accession>